<dbReference type="InterPro" id="IPR051030">
    <property type="entry name" value="Vitamin_B12-ABC_binding"/>
</dbReference>
<protein>
    <recommendedName>
        <fullName evidence="5">Vitamin B12-binding protein</fullName>
    </recommendedName>
</protein>
<dbReference type="EMBL" id="CP021659">
    <property type="protein sequence ID" value="AWK13450.1"/>
    <property type="molecule type" value="Genomic_DNA"/>
</dbReference>
<organism evidence="7 8">
    <name type="scientific">Candidatus Fukatsuia symbiotica</name>
    <dbReference type="NCBI Taxonomy" id="1878942"/>
    <lineage>
        <taxon>Bacteria</taxon>
        <taxon>Pseudomonadati</taxon>
        <taxon>Pseudomonadota</taxon>
        <taxon>Gammaproteobacteria</taxon>
        <taxon>Enterobacterales</taxon>
        <taxon>Yersiniaceae</taxon>
        <taxon>Candidatus Fukatsuia</taxon>
    </lineage>
</organism>
<gene>
    <name evidence="5" type="primary">btuF</name>
    <name evidence="7" type="ORF">CCS41_01330</name>
</gene>
<feature type="site" description="Important for BtuC binding" evidence="5">
    <location>
        <position position="82"/>
    </location>
</feature>
<evidence type="ECO:0000256" key="3">
    <source>
        <dbReference type="ARBA" id="ARBA00022764"/>
    </source>
</evidence>
<dbReference type="NCBIfam" id="NF038402">
    <property type="entry name" value="TroA_like"/>
    <property type="match status" value="1"/>
</dbReference>
<evidence type="ECO:0000256" key="1">
    <source>
        <dbReference type="ARBA" id="ARBA00022448"/>
    </source>
</evidence>
<evidence type="ECO:0000259" key="6">
    <source>
        <dbReference type="PROSITE" id="PS50983"/>
    </source>
</evidence>
<comment type="subunit">
    <text evidence="5">The complex is composed of two ATP-binding proteins (BtuD), two transmembrane proteins (BtuC) and a solute-binding protein (BtuF).</text>
</comment>
<dbReference type="InterPro" id="IPR054828">
    <property type="entry name" value="Vit_B12_bind_prot"/>
</dbReference>
<keyword evidence="4 5" id="KW-1015">Disulfide bond</keyword>
<dbReference type="NCBIfam" id="NF002894">
    <property type="entry name" value="PRK03379.1"/>
    <property type="match status" value="1"/>
</dbReference>
<dbReference type="Gene3D" id="3.40.50.1980">
    <property type="entry name" value="Nitrogenase molybdenum iron protein domain"/>
    <property type="match status" value="2"/>
</dbReference>
<comment type="subcellular location">
    <subcellularLocation>
        <location evidence="5">Periplasm</location>
    </subcellularLocation>
</comment>
<dbReference type="PANTHER" id="PTHR42860:SF1">
    <property type="entry name" value="VITAMIN B12-BINDING PROTEIN"/>
    <property type="match status" value="1"/>
</dbReference>
<dbReference type="GO" id="GO:0042597">
    <property type="term" value="C:periplasmic space"/>
    <property type="evidence" value="ECO:0007669"/>
    <property type="project" value="UniProtKB-SubCell"/>
</dbReference>
<reference evidence="7 8" key="1">
    <citation type="submission" date="2017-05" db="EMBL/GenBank/DDBJ databases">
        <title>Genome sequence of Candidatus Fukatsuia symbiotica and Candidatus Hamiltonella defensa from Acyrthosiphon pisum strain 5D.</title>
        <authorList>
            <person name="Patel V.A."/>
            <person name="Chevignon G."/>
            <person name="Russell J.A."/>
            <person name="Oliver K.M."/>
        </authorList>
    </citation>
    <scope>NUCLEOTIDE SEQUENCE [LARGE SCALE GENOMIC DNA]</scope>
    <source>
        <strain evidence="7 8">5D</strain>
    </source>
</reference>
<name>A0A2U8I2W5_9GAMM</name>
<evidence type="ECO:0000313" key="7">
    <source>
        <dbReference type="EMBL" id="AWK13450.1"/>
    </source>
</evidence>
<dbReference type="HAMAP" id="MF_01000">
    <property type="entry name" value="BtuF"/>
    <property type="match status" value="1"/>
</dbReference>
<feature type="site" description="Important for BtuC binding" evidence="5">
    <location>
        <position position="213"/>
    </location>
</feature>
<dbReference type="SUPFAM" id="SSF53807">
    <property type="entry name" value="Helical backbone' metal receptor"/>
    <property type="match status" value="1"/>
</dbReference>
<comment type="similarity">
    <text evidence="5">Belongs to the BtuF family.</text>
</comment>
<evidence type="ECO:0000313" key="8">
    <source>
        <dbReference type="Proteomes" id="UP000261875"/>
    </source>
</evidence>
<dbReference type="CDD" id="cd01144">
    <property type="entry name" value="BtuF"/>
    <property type="match status" value="1"/>
</dbReference>
<comment type="function">
    <text evidence="5">Part of the ABC transporter complex BtuCDF involved in vitamin B12 import. Binds vitamin B12 and delivers it to the periplasmic surface of BtuC.</text>
</comment>
<feature type="domain" description="Fe/B12 periplasmic-binding" evidence="6">
    <location>
        <begin position="33"/>
        <end position="278"/>
    </location>
</feature>
<sequence>MKLKVLSKCESVILFISLLITASLVFPLSAAERVISLAPSTTELAYAAGLGDQLVAVSDYSDYPASANKLERVASWQGINVERILALKPDLILAWRGGNPQRSLDQLAAFGIPIFYSDPHSLEQMVQDLEKLAVYSPNAKQAYQAAAQIRQQIAALYQQYGRHSQPLRVLLQFGTQPLFTSSGNTLQSEIVTLCGGKNIFADSQIPWPQISREQVLRRRPQVVIISGQPSQAKNIKTFWRPQLELPVIVLNEDWFNRASPRILLAAKQLCSQLAVIPS</sequence>
<dbReference type="PROSITE" id="PS50983">
    <property type="entry name" value="FE_B12_PBP"/>
    <property type="match status" value="1"/>
</dbReference>
<accession>A0A2U8I2W5</accession>
<dbReference type="OrthoDB" id="6495095at2"/>
<keyword evidence="3 5" id="KW-0574">Periplasm</keyword>
<dbReference type="PANTHER" id="PTHR42860">
    <property type="entry name" value="VITAMIN B12-BINDING PROTEIN"/>
    <property type="match status" value="1"/>
</dbReference>
<comment type="caution">
    <text evidence="5">Lacks conserved residue(s) required for the propagation of feature annotation.</text>
</comment>
<keyword evidence="8" id="KW-1185">Reference proteome</keyword>
<keyword evidence="1 5" id="KW-0813">Transport</keyword>
<dbReference type="KEGG" id="fsm:CCS41_01330"/>
<evidence type="ECO:0000256" key="2">
    <source>
        <dbReference type="ARBA" id="ARBA00022729"/>
    </source>
</evidence>
<evidence type="ECO:0000256" key="5">
    <source>
        <dbReference type="HAMAP-Rule" id="MF_01000"/>
    </source>
</evidence>
<dbReference type="InterPro" id="IPR002491">
    <property type="entry name" value="ABC_transptr_periplasmic_BD"/>
</dbReference>
<feature type="disulfide bond" evidence="5">
    <location>
        <begin position="194"/>
        <end position="270"/>
    </location>
</feature>
<dbReference type="Pfam" id="PF01497">
    <property type="entry name" value="Peripla_BP_2"/>
    <property type="match status" value="1"/>
</dbReference>
<evidence type="ECO:0000256" key="4">
    <source>
        <dbReference type="ARBA" id="ARBA00023157"/>
    </source>
</evidence>
<dbReference type="InterPro" id="IPR023544">
    <property type="entry name" value="ABC_transptr_vit_B12-bd"/>
</dbReference>
<dbReference type="GO" id="GO:0031419">
    <property type="term" value="F:cobalamin binding"/>
    <property type="evidence" value="ECO:0007669"/>
    <property type="project" value="InterPro"/>
</dbReference>
<keyword evidence="2 5" id="KW-0732">Signal</keyword>
<dbReference type="RefSeq" id="WP_072549935.1">
    <property type="nucleotide sequence ID" value="NZ_CP021659.1"/>
</dbReference>
<dbReference type="AlphaFoldDB" id="A0A2U8I2W5"/>
<proteinExistence type="inferred from homology"/>
<dbReference type="GO" id="GO:0015889">
    <property type="term" value="P:cobalamin transport"/>
    <property type="evidence" value="ECO:0007669"/>
    <property type="project" value="UniProtKB-UniRule"/>
</dbReference>
<dbReference type="STRING" id="1878942.GCA_900128755_01364"/>
<dbReference type="Proteomes" id="UP000261875">
    <property type="component" value="Chromosome"/>
</dbReference>
<feature type="binding site" evidence="5">
    <location>
        <position position="60"/>
    </location>
    <ligand>
        <name>cyanocob(III)alamin</name>
        <dbReference type="ChEBI" id="CHEBI:17439"/>
    </ligand>
</feature>